<accession>A0A4U0GX89</accession>
<evidence type="ECO:0000313" key="1">
    <source>
        <dbReference type="EMBL" id="TJY63791.1"/>
    </source>
</evidence>
<comment type="caution">
    <text evidence="1">The sequence shown here is derived from an EMBL/GenBank/DDBJ whole genome shotgun (WGS) entry which is preliminary data.</text>
</comment>
<dbReference type="EMBL" id="SUKA01000005">
    <property type="protein sequence ID" value="TJY63791.1"/>
    <property type="molecule type" value="Genomic_DNA"/>
</dbReference>
<gene>
    <name evidence="1" type="ORF">FAZ19_16115</name>
</gene>
<keyword evidence="2" id="KW-1185">Reference proteome</keyword>
<sequence length="91" mass="10318">MANINTNYGFDKCGSFEEIAMLALRRALDINEDGLVRVNIHINRKKELSVYFYHKSIMESVHFIHGSGSLAELNNAFVKYEAVGKKEVCHA</sequence>
<reference evidence="1 2" key="1">
    <citation type="submission" date="2019-04" db="EMBL/GenBank/DDBJ databases">
        <title>Sphingobacterium olei sp. nov., isolated from oil-contaminated soil.</title>
        <authorList>
            <person name="Liu B."/>
        </authorList>
    </citation>
    <scope>NUCLEOTIDE SEQUENCE [LARGE SCALE GENOMIC DNA]</scope>
    <source>
        <strain evidence="1 2">Y3L14</strain>
    </source>
</reference>
<dbReference type="OrthoDB" id="9960769at2"/>
<dbReference type="RefSeq" id="WP_136821783.1">
    <property type="nucleotide sequence ID" value="NZ_BMJX01000005.1"/>
</dbReference>
<protein>
    <submittedName>
        <fullName evidence="1">Uncharacterized protein</fullName>
    </submittedName>
</protein>
<dbReference type="AlphaFoldDB" id="A0A4U0GX89"/>
<proteinExistence type="predicted"/>
<dbReference type="Proteomes" id="UP000309872">
    <property type="component" value="Unassembled WGS sequence"/>
</dbReference>
<name>A0A4U0GX89_9SPHI</name>
<evidence type="ECO:0000313" key="2">
    <source>
        <dbReference type="Proteomes" id="UP000309872"/>
    </source>
</evidence>
<organism evidence="1 2">
    <name type="scientific">Sphingobacterium alkalisoli</name>
    <dbReference type="NCBI Taxonomy" id="1874115"/>
    <lineage>
        <taxon>Bacteria</taxon>
        <taxon>Pseudomonadati</taxon>
        <taxon>Bacteroidota</taxon>
        <taxon>Sphingobacteriia</taxon>
        <taxon>Sphingobacteriales</taxon>
        <taxon>Sphingobacteriaceae</taxon>
        <taxon>Sphingobacterium</taxon>
    </lineage>
</organism>